<dbReference type="GO" id="GO:0005886">
    <property type="term" value="C:plasma membrane"/>
    <property type="evidence" value="ECO:0007669"/>
    <property type="project" value="UniProtKB-SubCell"/>
</dbReference>
<evidence type="ECO:0000256" key="4">
    <source>
        <dbReference type="ARBA" id="ARBA00022989"/>
    </source>
</evidence>
<dbReference type="Proteomes" id="UP000608154">
    <property type="component" value="Unassembled WGS sequence"/>
</dbReference>
<dbReference type="AlphaFoldDB" id="A0A916TNG1"/>
<evidence type="ECO:0000313" key="9">
    <source>
        <dbReference type="EMBL" id="GGB86423.1"/>
    </source>
</evidence>
<feature type="transmembrane region" description="Helical" evidence="6">
    <location>
        <begin position="39"/>
        <end position="57"/>
    </location>
</feature>
<keyword evidence="10" id="KW-1185">Reference proteome</keyword>
<feature type="transmembrane region" description="Helical" evidence="6">
    <location>
        <begin position="488"/>
        <end position="510"/>
    </location>
</feature>
<dbReference type="Pfam" id="PF03772">
    <property type="entry name" value="Competence"/>
    <property type="match status" value="1"/>
</dbReference>
<comment type="caution">
    <text evidence="9">The sequence shown here is derived from an EMBL/GenBank/DDBJ whole genome shotgun (WGS) entry which is preliminary data.</text>
</comment>
<dbReference type="PANTHER" id="PTHR30619">
    <property type="entry name" value="DNA INTERNALIZATION/COMPETENCE PROTEIN COMEC/REC2"/>
    <property type="match status" value="1"/>
</dbReference>
<feature type="transmembrane region" description="Helical" evidence="6">
    <location>
        <begin position="292"/>
        <end position="310"/>
    </location>
</feature>
<evidence type="ECO:0000256" key="6">
    <source>
        <dbReference type="SAM" id="Phobius"/>
    </source>
</evidence>
<feature type="transmembrane region" description="Helical" evidence="6">
    <location>
        <begin position="338"/>
        <end position="355"/>
    </location>
</feature>
<feature type="transmembrane region" description="Helical" evidence="6">
    <location>
        <begin position="401"/>
        <end position="423"/>
    </location>
</feature>
<reference evidence="9" key="2">
    <citation type="submission" date="2020-09" db="EMBL/GenBank/DDBJ databases">
        <authorList>
            <person name="Sun Q."/>
            <person name="Zhou Y."/>
        </authorList>
    </citation>
    <scope>NUCLEOTIDE SEQUENCE</scope>
    <source>
        <strain evidence="9">CGMCC 1.15095</strain>
    </source>
</reference>
<sequence>MAGIERFLCNAGFDRGPWLVVAFGTGIAAWFGLPHAGYWTWLILGCLGLGMIAKSPWRGRDGFSHLRQAIFALFLLVAAGCLTVWARSAIVGQEPIAGPLSGTFKGSVLEVEEQPALERTRLVLAMREPGSARAIKVRVNVPEGFHSENVAPGAVIRFEARLMPPAPPIFPGAYNFARTAWFSGLSASGTVTRPVEVLKAEAGGGLLARARVGLSRHVRARLEGSEAGIAAALATGDRGGIAEDDAQAMRDAGLAHLLSISGLHVSAVIGAVYLLSLRVLALSPGLALRVRLPVAAAACGALAGIGYTLLTGSEVPTVRSCIGALLVLAALALGREALSLRMLAVAAMFVLLLWPESLTGPSFQMSFAAVLAIVALATAGPVRRFLAPREEGIAFRVLRHLAMLLLTGFVIELALMPIGFFHFHRGGVYGALANVVAIPLTTFLVMPLVAIALVLDIAGLGAPFWWLAGQSIDLLLGLAHWISSRPGAVSLLPAMGTGAFLLFVAGGLWLGLWSGRIRLLGLVPAGLGAFWLTMLTPPDVLVTGDGRHVGLVVDKGARLITLRDTRSDYVRDNLLELAGMEGEPQPLASWPRARCNRDFCSVRLVREGMAWDLLIARSRDAVPERALAAACDKADIVIADRWLPRSCRPRWLKADRRMLDETGGLAIRLADRKVDTVARGQGDHGWWRRPQWSR</sequence>
<dbReference type="InterPro" id="IPR052159">
    <property type="entry name" value="Competence_DNA_uptake"/>
</dbReference>
<feature type="transmembrane region" description="Helical" evidence="6">
    <location>
        <begin position="257"/>
        <end position="280"/>
    </location>
</feature>
<dbReference type="InterPro" id="IPR004477">
    <property type="entry name" value="ComEC_N"/>
</dbReference>
<feature type="domain" description="ComEC/Rec2-related protein" evidence="7">
    <location>
        <begin position="233"/>
        <end position="515"/>
    </location>
</feature>
<keyword evidence="3 6" id="KW-0812">Transmembrane</keyword>
<reference evidence="9" key="1">
    <citation type="journal article" date="2014" name="Int. J. Syst. Evol. Microbiol.">
        <title>Complete genome sequence of Corynebacterium casei LMG S-19264T (=DSM 44701T), isolated from a smear-ripened cheese.</title>
        <authorList>
            <consortium name="US DOE Joint Genome Institute (JGI-PGF)"/>
            <person name="Walter F."/>
            <person name="Albersmeier A."/>
            <person name="Kalinowski J."/>
            <person name="Ruckert C."/>
        </authorList>
    </citation>
    <scope>NUCLEOTIDE SEQUENCE</scope>
    <source>
        <strain evidence="9">CGMCC 1.15095</strain>
    </source>
</reference>
<feature type="transmembrane region" description="Helical" evidence="6">
    <location>
        <begin position="316"/>
        <end position="333"/>
    </location>
</feature>
<evidence type="ECO:0000256" key="2">
    <source>
        <dbReference type="ARBA" id="ARBA00022475"/>
    </source>
</evidence>
<keyword evidence="4 6" id="KW-1133">Transmembrane helix</keyword>
<evidence type="ECO:0000256" key="3">
    <source>
        <dbReference type="ARBA" id="ARBA00022692"/>
    </source>
</evidence>
<feature type="transmembrane region" description="Helical" evidence="6">
    <location>
        <begin position="361"/>
        <end position="380"/>
    </location>
</feature>
<keyword evidence="5 6" id="KW-0472">Membrane</keyword>
<evidence type="ECO:0000313" key="10">
    <source>
        <dbReference type="Proteomes" id="UP000608154"/>
    </source>
</evidence>
<dbReference type="InterPro" id="IPR025405">
    <property type="entry name" value="DUF4131"/>
</dbReference>
<gene>
    <name evidence="9" type="ORF">GCM10011494_00910</name>
</gene>
<dbReference type="EMBL" id="BMHK01000001">
    <property type="protein sequence ID" value="GGB86423.1"/>
    <property type="molecule type" value="Genomic_DNA"/>
</dbReference>
<feature type="domain" description="DUF4131" evidence="8">
    <location>
        <begin position="36"/>
        <end position="193"/>
    </location>
</feature>
<name>A0A916TNG1_9SPHN</name>
<evidence type="ECO:0000259" key="7">
    <source>
        <dbReference type="Pfam" id="PF03772"/>
    </source>
</evidence>
<evidence type="ECO:0000259" key="8">
    <source>
        <dbReference type="Pfam" id="PF13567"/>
    </source>
</evidence>
<proteinExistence type="predicted"/>
<dbReference type="Pfam" id="PF13567">
    <property type="entry name" value="DUF4131"/>
    <property type="match status" value="1"/>
</dbReference>
<feature type="transmembrane region" description="Helical" evidence="6">
    <location>
        <begin position="462"/>
        <end position="482"/>
    </location>
</feature>
<feature type="transmembrane region" description="Helical" evidence="6">
    <location>
        <begin position="517"/>
        <end position="535"/>
    </location>
</feature>
<comment type="subcellular location">
    <subcellularLocation>
        <location evidence="1">Cell membrane</location>
        <topology evidence="1">Multi-pass membrane protein</topology>
    </subcellularLocation>
</comment>
<dbReference type="NCBIfam" id="TIGR00360">
    <property type="entry name" value="ComEC_N-term"/>
    <property type="match status" value="1"/>
</dbReference>
<feature type="transmembrane region" description="Helical" evidence="6">
    <location>
        <begin position="16"/>
        <end position="33"/>
    </location>
</feature>
<organism evidence="9 10">
    <name type="scientific">Novosphingobium endophyticum</name>
    <dbReference type="NCBI Taxonomy" id="1955250"/>
    <lineage>
        <taxon>Bacteria</taxon>
        <taxon>Pseudomonadati</taxon>
        <taxon>Pseudomonadota</taxon>
        <taxon>Alphaproteobacteria</taxon>
        <taxon>Sphingomonadales</taxon>
        <taxon>Sphingomonadaceae</taxon>
        <taxon>Novosphingobium</taxon>
    </lineage>
</organism>
<evidence type="ECO:0000256" key="5">
    <source>
        <dbReference type="ARBA" id="ARBA00023136"/>
    </source>
</evidence>
<protein>
    <submittedName>
        <fullName evidence="9">Competence protein ComEC</fullName>
    </submittedName>
</protein>
<accession>A0A916TNG1</accession>
<keyword evidence="2" id="KW-1003">Cell membrane</keyword>
<feature type="transmembrane region" description="Helical" evidence="6">
    <location>
        <begin position="429"/>
        <end position="455"/>
    </location>
</feature>
<evidence type="ECO:0000256" key="1">
    <source>
        <dbReference type="ARBA" id="ARBA00004651"/>
    </source>
</evidence>
<dbReference type="PANTHER" id="PTHR30619:SF1">
    <property type="entry name" value="RECOMBINATION PROTEIN 2"/>
    <property type="match status" value="1"/>
</dbReference>
<feature type="transmembrane region" description="Helical" evidence="6">
    <location>
        <begin position="69"/>
        <end position="86"/>
    </location>
</feature>